<evidence type="ECO:0000259" key="7">
    <source>
        <dbReference type="Pfam" id="PF04542"/>
    </source>
</evidence>
<dbReference type="EMBL" id="FNHZ01000009">
    <property type="protein sequence ID" value="SDN25108.1"/>
    <property type="molecule type" value="Genomic_DNA"/>
</dbReference>
<dbReference type="Pfam" id="PF04542">
    <property type="entry name" value="Sigma70_r2"/>
    <property type="match status" value="1"/>
</dbReference>
<comment type="subunit">
    <text evidence="6">Interacts with RsgI.</text>
</comment>
<evidence type="ECO:0000256" key="2">
    <source>
        <dbReference type="ARBA" id="ARBA00023015"/>
    </source>
</evidence>
<dbReference type="RefSeq" id="WP_074522225.1">
    <property type="nucleotide sequence ID" value="NZ_FNHZ01000009.1"/>
</dbReference>
<dbReference type="Proteomes" id="UP000187651">
    <property type="component" value="Unassembled WGS sequence"/>
</dbReference>
<dbReference type="AlphaFoldDB" id="A0A1G9ZV39"/>
<keyword evidence="4 6" id="KW-0238">DNA-binding</keyword>
<name>A0A1G9ZV39_9FIRM</name>
<evidence type="ECO:0000313" key="9">
    <source>
        <dbReference type="Proteomes" id="UP000187651"/>
    </source>
</evidence>
<evidence type="ECO:0000256" key="5">
    <source>
        <dbReference type="ARBA" id="ARBA00023163"/>
    </source>
</evidence>
<protein>
    <recommendedName>
        <fullName evidence="6">RNA polymerase sigma factor SigI</fullName>
    </recommendedName>
</protein>
<dbReference type="InterPro" id="IPR013325">
    <property type="entry name" value="RNA_pol_sigma_r2"/>
</dbReference>
<evidence type="ECO:0000256" key="3">
    <source>
        <dbReference type="ARBA" id="ARBA00023082"/>
    </source>
</evidence>
<proteinExistence type="inferred from homology"/>
<dbReference type="GO" id="GO:0016987">
    <property type="term" value="F:sigma factor activity"/>
    <property type="evidence" value="ECO:0007669"/>
    <property type="project" value="UniProtKB-UniRule"/>
</dbReference>
<evidence type="ECO:0000313" key="8">
    <source>
        <dbReference type="EMBL" id="SDN25108.1"/>
    </source>
</evidence>
<keyword evidence="5 6" id="KW-0804">Transcription</keyword>
<gene>
    <name evidence="6" type="primary">sigI</name>
    <name evidence="8" type="ORF">SAMN05216544_2264</name>
</gene>
<dbReference type="GO" id="GO:0005737">
    <property type="term" value="C:cytoplasm"/>
    <property type="evidence" value="ECO:0007669"/>
    <property type="project" value="UniProtKB-SubCell"/>
</dbReference>
<evidence type="ECO:0000256" key="6">
    <source>
        <dbReference type="HAMAP-Rule" id="MF_02064"/>
    </source>
</evidence>
<dbReference type="GO" id="GO:0006352">
    <property type="term" value="P:DNA-templated transcription initiation"/>
    <property type="evidence" value="ECO:0007669"/>
    <property type="project" value="UniProtKB-UniRule"/>
</dbReference>
<reference evidence="9" key="1">
    <citation type="submission" date="2016-10" db="EMBL/GenBank/DDBJ databases">
        <authorList>
            <person name="Varghese N."/>
            <person name="Submissions S."/>
        </authorList>
    </citation>
    <scope>NUCLEOTIDE SEQUENCE [LARGE SCALE GENOMIC DNA]</scope>
    <source>
        <strain evidence="9">M83</strain>
    </source>
</reference>
<dbReference type="PIRSF" id="PIRSF038953">
    <property type="entry name" value="SigI"/>
    <property type="match status" value="1"/>
</dbReference>
<comment type="activity regulation">
    <text evidence="6">Negatively regulated by the anti-sigma-I factor RsgI.</text>
</comment>
<accession>A0A1G9ZV39</accession>
<dbReference type="HAMAP" id="MF_02064">
    <property type="entry name" value="Sigma70_SigI"/>
    <property type="match status" value="1"/>
</dbReference>
<feature type="short sequence motif" description="Polymerase core binding" evidence="6">
    <location>
        <begin position="47"/>
        <end position="60"/>
    </location>
</feature>
<evidence type="ECO:0000256" key="1">
    <source>
        <dbReference type="ARBA" id="ARBA00022490"/>
    </source>
</evidence>
<keyword evidence="2 6" id="KW-0805">Transcription regulation</keyword>
<dbReference type="GO" id="GO:0003677">
    <property type="term" value="F:DNA binding"/>
    <property type="evidence" value="ECO:0007669"/>
    <property type="project" value="UniProtKB-UniRule"/>
</dbReference>
<keyword evidence="6" id="KW-0346">Stress response</keyword>
<evidence type="ECO:0000256" key="4">
    <source>
        <dbReference type="ARBA" id="ARBA00023125"/>
    </source>
</evidence>
<feature type="domain" description="RNA polymerase sigma-70 region 2" evidence="7">
    <location>
        <begin position="25"/>
        <end position="91"/>
    </location>
</feature>
<keyword evidence="3 6" id="KW-0731">Sigma factor</keyword>
<keyword evidence="9" id="KW-1185">Reference proteome</keyword>
<comment type="subcellular location">
    <subcellularLocation>
        <location evidence="6">Cytoplasm</location>
    </subcellularLocation>
</comment>
<feature type="DNA-binding region" description="H-T-H motif" evidence="6">
    <location>
        <begin position="196"/>
        <end position="215"/>
    </location>
</feature>
<comment type="function">
    <text evidence="6">Sigma factors are initiation factors that promote the attachment of RNA polymerase to specific initiation sites and are then released.</text>
</comment>
<dbReference type="InterPro" id="IPR014244">
    <property type="entry name" value="RNA_pol_sigma-I"/>
</dbReference>
<dbReference type="Gene3D" id="1.10.1740.10">
    <property type="match status" value="1"/>
</dbReference>
<comment type="similarity">
    <text evidence="6">Belongs to the sigma-70 factor family. SigI subfamily.</text>
</comment>
<sequence>MSENTNKEALLAAKDEQKRSDFIAKYEQAILRTASSSSHKYVTKEEDEWSIALVAFSKAIDSYSEDKGDFLPFAMMLVKRALIDYYRQNKKHENELSISPNIMNGGQQSEEDLSLHKEISKASLEKESNLSKELLLKDEIEGANEMLKEYGFSFYDLTKASPKQDKTKEICAEAIRCILNNKAYLEELEAKKKLPIKALSKEHDLSKKILDRYRKYIIMAVLILSKDYPLLAAYLKFVRKEE</sequence>
<dbReference type="InterPro" id="IPR007627">
    <property type="entry name" value="RNA_pol_sigma70_r2"/>
</dbReference>
<organism evidence="8 9">
    <name type="scientific">Lachnospira pectinoschiza</name>
    <dbReference type="NCBI Taxonomy" id="28052"/>
    <lineage>
        <taxon>Bacteria</taxon>
        <taxon>Bacillati</taxon>
        <taxon>Bacillota</taxon>
        <taxon>Clostridia</taxon>
        <taxon>Lachnospirales</taxon>
        <taxon>Lachnospiraceae</taxon>
        <taxon>Lachnospira</taxon>
    </lineage>
</organism>
<keyword evidence="1 6" id="KW-0963">Cytoplasm</keyword>
<dbReference type="SUPFAM" id="SSF88946">
    <property type="entry name" value="Sigma2 domain of RNA polymerase sigma factors"/>
    <property type="match status" value="1"/>
</dbReference>